<feature type="transmembrane region" description="Helical" evidence="1">
    <location>
        <begin position="78"/>
        <end position="97"/>
    </location>
</feature>
<sequence>MILSKRNFKKLFSSSTNKDSLNYYCNMISFRVMIIVCLVNLLSVSNSIAQCAMCRATLETNVSNGSQEQLASTLNFGIMYLFAAPYLLVATVGYIWYKQSRKGKTEK</sequence>
<accession>A0A3B0UQW5</accession>
<keyword evidence="1" id="KW-0812">Transmembrane</keyword>
<protein>
    <submittedName>
        <fullName evidence="2">Uncharacterized protein</fullName>
    </submittedName>
</protein>
<feature type="transmembrane region" description="Helical" evidence="1">
    <location>
        <begin position="21"/>
        <end position="43"/>
    </location>
</feature>
<evidence type="ECO:0000256" key="1">
    <source>
        <dbReference type="SAM" id="Phobius"/>
    </source>
</evidence>
<dbReference type="AlphaFoldDB" id="A0A3B0UQW5"/>
<evidence type="ECO:0000313" key="2">
    <source>
        <dbReference type="EMBL" id="VAW28712.1"/>
    </source>
</evidence>
<reference evidence="2" key="1">
    <citation type="submission" date="2018-06" db="EMBL/GenBank/DDBJ databases">
        <authorList>
            <person name="Zhirakovskaya E."/>
        </authorList>
    </citation>
    <scope>NUCLEOTIDE SEQUENCE</scope>
</reference>
<dbReference type="EMBL" id="UOES01000442">
    <property type="protein sequence ID" value="VAW28712.1"/>
    <property type="molecule type" value="Genomic_DNA"/>
</dbReference>
<proteinExistence type="predicted"/>
<keyword evidence="1" id="KW-1133">Transmembrane helix</keyword>
<organism evidence="2">
    <name type="scientific">hydrothermal vent metagenome</name>
    <dbReference type="NCBI Taxonomy" id="652676"/>
    <lineage>
        <taxon>unclassified sequences</taxon>
        <taxon>metagenomes</taxon>
        <taxon>ecological metagenomes</taxon>
    </lineage>
</organism>
<gene>
    <name evidence="2" type="ORF">MNBD_BACTEROID06-169</name>
</gene>
<name>A0A3B0UQW5_9ZZZZ</name>
<keyword evidence="1" id="KW-0472">Membrane</keyword>